<reference evidence="13" key="1">
    <citation type="submission" date="2021-02" db="EMBL/GenBank/DDBJ databases">
        <authorList>
            <person name="Dougan E. K."/>
            <person name="Rhodes N."/>
            <person name="Thang M."/>
            <person name="Chan C."/>
        </authorList>
    </citation>
    <scope>NUCLEOTIDE SEQUENCE</scope>
</reference>
<evidence type="ECO:0000256" key="5">
    <source>
        <dbReference type="ARBA" id="ARBA00022723"/>
    </source>
</evidence>
<sequence length="828" mass="89372">MAAMPECVRLRRLRTSAVQLAVAAAWVALHSHSVQSWQNSQVVVQRSGSQAFLGPLTARPLQLPDDSADSGLGAPFEFTGATLALSLLAPLPSEAASVAEQSSGAPLFGIGSSLDPGSFGLGVLLGFLGALVSLAALASSWLGALRADSRGSDGSSSGGMASKGGLIMPSFLFREAAQVFRQVQKDADAAAWRFRLTGDFEDIYAGIERSEKEVLLQALETLYVRFPKSATRELIFNSLRSGALSSDQFAPALYDLAVRLQPAYTTGEDILTELWDLDENRWTVSGRKPGPGRQPWFHPVFDILLDEQHAASRLTDVDMARRPLFARVAPKILAEPTCLALVRLFDIFEPSGDGAHARESYSKSELAAIDRFLEAVVRTPVMVRAREYCEALASPEAPQGKTSWKDLIFKIWFLRGSEGPCAFEHVFVGNLAEDIRGQSIAGGLHCWLKFYLEEVRGTANYLGHFYTRNSGDAILDSRFVSGKFSWTHGGQRLLKEQGGFFVGVSPEWQLAVGTVSYLETQTEELAASCGWRPWLEARTSGYVKDVAHEGYQYRRVVCRREDATLATEFAIFLGTARASGVGDDGRPGWGEVLESDELHRRLPGILVEEGIALQEDSSLAQECTQFCASSGCTTIREAMSRARAIFDFELELAAAGHEAEVREVVADSAEVAEVLLRVAANNTTNSNNSSNSNSNNNSSNSNSNNSNNNSNSNNSSNNNNNSTNNDNNNNNNLAMHSAGFGSDALPEIIESLKSQGRRGPRIYQPLRLLLTGQTSGAPLGVILRLLELAETQGGVEAGLPLSDRLLVVEKVFATALAAAEAPSDQAGG</sequence>
<dbReference type="PROSITE" id="PS51959">
    <property type="entry name" value="ENDOU"/>
    <property type="match status" value="1"/>
</dbReference>
<keyword evidence="9" id="KW-0464">Manganese</keyword>
<keyword evidence="10" id="KW-0456">Lyase</keyword>
<dbReference type="InterPro" id="IPR018998">
    <property type="entry name" value="EndoU_C"/>
</dbReference>
<dbReference type="GO" id="GO:0016829">
    <property type="term" value="F:lyase activity"/>
    <property type="evidence" value="ECO:0007669"/>
    <property type="project" value="UniProtKB-KW"/>
</dbReference>
<comment type="similarity">
    <text evidence="2">Belongs to the ENDOU family.</text>
</comment>
<evidence type="ECO:0000256" key="1">
    <source>
        <dbReference type="ARBA" id="ARBA00001936"/>
    </source>
</evidence>
<evidence type="ECO:0000256" key="9">
    <source>
        <dbReference type="ARBA" id="ARBA00023211"/>
    </source>
</evidence>
<keyword evidence="5" id="KW-0479">Metal-binding</keyword>
<evidence type="ECO:0000313" key="13">
    <source>
        <dbReference type="EMBL" id="CAE8685033.1"/>
    </source>
</evidence>
<dbReference type="GO" id="GO:0003723">
    <property type="term" value="F:RNA binding"/>
    <property type="evidence" value="ECO:0007669"/>
    <property type="project" value="UniProtKB-KW"/>
</dbReference>
<dbReference type="EMBL" id="CAJNNW010026403">
    <property type="protein sequence ID" value="CAE8685033.1"/>
    <property type="molecule type" value="Genomic_DNA"/>
</dbReference>
<evidence type="ECO:0000313" key="14">
    <source>
        <dbReference type="Proteomes" id="UP000626109"/>
    </source>
</evidence>
<dbReference type="Pfam" id="PF09412">
    <property type="entry name" value="XendoU"/>
    <property type="match status" value="1"/>
</dbReference>
<dbReference type="InterPro" id="IPR037227">
    <property type="entry name" value="EndoU-like"/>
</dbReference>
<dbReference type="AlphaFoldDB" id="A0A813JX70"/>
<comment type="caution">
    <text evidence="13">The sequence shown here is derived from an EMBL/GenBank/DDBJ whole genome shotgun (WGS) entry which is preliminary data.</text>
</comment>
<evidence type="ECO:0000256" key="6">
    <source>
        <dbReference type="ARBA" id="ARBA00022759"/>
    </source>
</evidence>
<organism evidence="13 14">
    <name type="scientific">Polarella glacialis</name>
    <name type="common">Dinoflagellate</name>
    <dbReference type="NCBI Taxonomy" id="89957"/>
    <lineage>
        <taxon>Eukaryota</taxon>
        <taxon>Sar</taxon>
        <taxon>Alveolata</taxon>
        <taxon>Dinophyceae</taxon>
        <taxon>Suessiales</taxon>
        <taxon>Suessiaceae</taxon>
        <taxon>Polarella</taxon>
    </lineage>
</organism>
<keyword evidence="8" id="KW-0694">RNA-binding</keyword>
<protein>
    <recommendedName>
        <fullName evidence="12">EndoU domain-containing protein</fullName>
    </recommendedName>
</protein>
<dbReference type="Proteomes" id="UP000626109">
    <property type="component" value="Unassembled WGS sequence"/>
</dbReference>
<evidence type="ECO:0000256" key="10">
    <source>
        <dbReference type="ARBA" id="ARBA00023239"/>
    </source>
</evidence>
<comment type="subunit">
    <text evidence="3">Monomer.</text>
</comment>
<evidence type="ECO:0000256" key="2">
    <source>
        <dbReference type="ARBA" id="ARBA00010168"/>
    </source>
</evidence>
<evidence type="ECO:0000256" key="8">
    <source>
        <dbReference type="ARBA" id="ARBA00022884"/>
    </source>
</evidence>
<feature type="domain" description="EndoU" evidence="12">
    <location>
        <begin position="263"/>
        <end position="574"/>
    </location>
</feature>
<feature type="non-terminal residue" evidence="13">
    <location>
        <position position="1"/>
    </location>
</feature>
<dbReference type="InterPro" id="IPR039787">
    <property type="entry name" value="ENDOU"/>
</dbReference>
<evidence type="ECO:0000259" key="12">
    <source>
        <dbReference type="PROSITE" id="PS51959"/>
    </source>
</evidence>
<evidence type="ECO:0000256" key="3">
    <source>
        <dbReference type="ARBA" id="ARBA00011245"/>
    </source>
</evidence>
<comment type="cofactor">
    <cofactor evidence="1">
        <name>Mn(2+)</name>
        <dbReference type="ChEBI" id="CHEBI:29035"/>
    </cofactor>
</comment>
<dbReference type="CDD" id="cd21159">
    <property type="entry name" value="XendoU"/>
    <property type="match status" value="1"/>
</dbReference>
<dbReference type="SUPFAM" id="SSF142877">
    <property type="entry name" value="EndoU-like"/>
    <property type="match status" value="1"/>
</dbReference>
<dbReference type="GO" id="GO:0004521">
    <property type="term" value="F:RNA endonuclease activity"/>
    <property type="evidence" value="ECO:0007669"/>
    <property type="project" value="InterPro"/>
</dbReference>
<feature type="compositionally biased region" description="Low complexity" evidence="11">
    <location>
        <begin position="682"/>
        <end position="732"/>
    </location>
</feature>
<evidence type="ECO:0000256" key="11">
    <source>
        <dbReference type="SAM" id="MobiDB-lite"/>
    </source>
</evidence>
<dbReference type="PANTHER" id="PTHR12439">
    <property type="entry name" value="PLACENTAL PROTEIN 11-RELATED"/>
    <property type="match status" value="1"/>
</dbReference>
<accession>A0A813JX70</accession>
<feature type="region of interest" description="Disordered" evidence="11">
    <location>
        <begin position="682"/>
        <end position="737"/>
    </location>
</feature>
<gene>
    <name evidence="13" type="ORF">PGLA2088_LOCUS24259</name>
</gene>
<dbReference type="GO" id="GO:0016787">
    <property type="term" value="F:hydrolase activity"/>
    <property type="evidence" value="ECO:0007669"/>
    <property type="project" value="UniProtKB-KW"/>
</dbReference>
<name>A0A813JX70_POLGL</name>
<keyword evidence="4" id="KW-0540">Nuclease</keyword>
<keyword evidence="7" id="KW-0378">Hydrolase</keyword>
<dbReference type="PANTHER" id="PTHR12439:SF11">
    <property type="entry name" value="URIDYLATE-SPECIFIC ENDORIBONUCLEASE"/>
    <property type="match status" value="1"/>
</dbReference>
<dbReference type="GO" id="GO:0046872">
    <property type="term" value="F:metal ion binding"/>
    <property type="evidence" value="ECO:0007669"/>
    <property type="project" value="UniProtKB-KW"/>
</dbReference>
<proteinExistence type="inferred from homology"/>
<evidence type="ECO:0000256" key="4">
    <source>
        <dbReference type="ARBA" id="ARBA00022722"/>
    </source>
</evidence>
<evidence type="ECO:0000256" key="7">
    <source>
        <dbReference type="ARBA" id="ARBA00022801"/>
    </source>
</evidence>
<keyword evidence="6" id="KW-0255">Endonuclease</keyword>